<evidence type="ECO:0000259" key="1">
    <source>
        <dbReference type="Pfam" id="PF18491"/>
    </source>
</evidence>
<protein>
    <recommendedName>
        <fullName evidence="5">SET and RING associated domain-containing protein</fullName>
    </recommendedName>
</protein>
<dbReference type="InterPro" id="IPR048797">
    <property type="entry name" value="PvuRts1I-like_N"/>
</dbReference>
<comment type="caution">
    <text evidence="3">The sequence shown here is derived from an EMBL/GenBank/DDBJ whole genome shotgun (WGS) entry which is preliminary data.</text>
</comment>
<accession>A0A845DSP8</accession>
<sequence length="296" mass="35457">MNKREYLVKTFARTKKKDYENYILTAIWHKLDNLNLKPVTQQYVKRREGYALMDLYFPQLQIGIEVDEAFHKNHQTQDRLRMDDILSAVKEEDIGNFQVFRLDATLSIESLHTRIDEVTDRIREQMEKEPLHWHTYEEELEHCRRQPHLSIYDSITFQDIKDIANTIFGKNAKRYQRSYFRIRENMWLWCPKLSIIEQGQTKSAAAGWLNILADDWSYIDESHEDEEIVTGRKETYRTEVDSGQERAVFAKYKDNLGFHRYRFVGVYRLAGISPDDSRFMRYIRVREELEVVPATN</sequence>
<evidence type="ECO:0000313" key="3">
    <source>
        <dbReference type="EMBL" id="MYL20623.1"/>
    </source>
</evidence>
<evidence type="ECO:0000313" key="4">
    <source>
        <dbReference type="Proteomes" id="UP000460949"/>
    </source>
</evidence>
<dbReference type="Proteomes" id="UP000460949">
    <property type="component" value="Unassembled WGS sequence"/>
</dbReference>
<dbReference type="EMBL" id="WMET01000002">
    <property type="protein sequence ID" value="MYL20623.1"/>
    <property type="molecule type" value="Genomic_DNA"/>
</dbReference>
<dbReference type="Pfam" id="PF18491">
    <property type="entry name" value="SRA"/>
    <property type="match status" value="1"/>
</dbReference>
<evidence type="ECO:0000259" key="2">
    <source>
        <dbReference type="Pfam" id="PF21598"/>
    </source>
</evidence>
<feature type="domain" description="PvuRts1 I-like SET and RING associated" evidence="1">
    <location>
        <begin position="147"/>
        <end position="290"/>
    </location>
</feature>
<gene>
    <name evidence="3" type="ORF">GLW04_12020</name>
</gene>
<dbReference type="Pfam" id="PF21598">
    <property type="entry name" value="PvuRts1I-like_N"/>
    <property type="match status" value="1"/>
</dbReference>
<organism evidence="3 4">
    <name type="scientific">Halobacillus litoralis</name>
    <dbReference type="NCBI Taxonomy" id="45668"/>
    <lineage>
        <taxon>Bacteria</taxon>
        <taxon>Bacillati</taxon>
        <taxon>Bacillota</taxon>
        <taxon>Bacilli</taxon>
        <taxon>Bacillales</taxon>
        <taxon>Bacillaceae</taxon>
        <taxon>Halobacillus</taxon>
    </lineage>
</organism>
<dbReference type="RefSeq" id="WP_160837476.1">
    <property type="nucleotide sequence ID" value="NZ_WMET01000002.1"/>
</dbReference>
<reference evidence="3 4" key="1">
    <citation type="submission" date="2019-11" db="EMBL/GenBank/DDBJ databases">
        <title>Genome sequences of 17 halophilic strains isolated from different environments.</title>
        <authorList>
            <person name="Furrow R.E."/>
        </authorList>
    </citation>
    <scope>NUCLEOTIDE SEQUENCE [LARGE SCALE GENOMIC DNA]</scope>
    <source>
        <strain evidence="3 4">22511_23_Filter</strain>
    </source>
</reference>
<feature type="domain" description="Restriction endonuclease PvuRts1 I-like N-terminal" evidence="2">
    <location>
        <begin position="5"/>
        <end position="93"/>
    </location>
</feature>
<dbReference type="AlphaFoldDB" id="A0A845DSP8"/>
<proteinExistence type="predicted"/>
<name>A0A845DSP8_9BACI</name>
<dbReference type="InterPro" id="IPR040674">
    <property type="entry name" value="PvuRts1I-like_SRA"/>
</dbReference>
<evidence type="ECO:0008006" key="5">
    <source>
        <dbReference type="Google" id="ProtNLM"/>
    </source>
</evidence>